<organism evidence="6 7">
    <name type="scientific">Egibacter rhizosphaerae</name>
    <dbReference type="NCBI Taxonomy" id="1670831"/>
    <lineage>
        <taxon>Bacteria</taxon>
        <taxon>Bacillati</taxon>
        <taxon>Actinomycetota</taxon>
        <taxon>Nitriliruptoria</taxon>
        <taxon>Egibacterales</taxon>
        <taxon>Egibacteraceae</taxon>
        <taxon>Egibacter</taxon>
    </lineage>
</organism>
<keyword evidence="7" id="KW-1185">Reference proteome</keyword>
<evidence type="ECO:0000313" key="7">
    <source>
        <dbReference type="Proteomes" id="UP000291469"/>
    </source>
</evidence>
<reference evidence="6 7" key="1">
    <citation type="submission" date="2019-01" db="EMBL/GenBank/DDBJ databases">
        <title>Egibacter rhizosphaerae EGI 80759T.</title>
        <authorList>
            <person name="Chen D.-D."/>
            <person name="Tian Y."/>
            <person name="Jiao J.-Y."/>
            <person name="Zhang X.-T."/>
            <person name="Zhang Y.-G."/>
            <person name="Zhang Y."/>
            <person name="Xiao M."/>
            <person name="Shu W.-S."/>
            <person name="Li W.-J."/>
        </authorList>
    </citation>
    <scope>NUCLEOTIDE SEQUENCE [LARGE SCALE GENOMIC DNA]</scope>
    <source>
        <strain evidence="6 7">EGI 80759</strain>
    </source>
</reference>
<feature type="region of interest" description="Disordered" evidence="4">
    <location>
        <begin position="308"/>
        <end position="358"/>
    </location>
</feature>
<protein>
    <submittedName>
        <fullName evidence="6">LacI family transcriptional regulator</fullName>
    </submittedName>
</protein>
<evidence type="ECO:0000256" key="2">
    <source>
        <dbReference type="ARBA" id="ARBA00023125"/>
    </source>
</evidence>
<gene>
    <name evidence="6" type="ORF">ER308_16565</name>
</gene>
<dbReference type="GO" id="GO:0003700">
    <property type="term" value="F:DNA-binding transcription factor activity"/>
    <property type="evidence" value="ECO:0007669"/>
    <property type="project" value="TreeGrafter"/>
</dbReference>
<feature type="domain" description="HTH lacI-type" evidence="5">
    <location>
        <begin position="3"/>
        <end position="57"/>
    </location>
</feature>
<evidence type="ECO:0000313" key="6">
    <source>
        <dbReference type="EMBL" id="QBI22078.1"/>
    </source>
</evidence>
<evidence type="ECO:0000256" key="3">
    <source>
        <dbReference type="ARBA" id="ARBA00023163"/>
    </source>
</evidence>
<dbReference type="EMBL" id="CP036402">
    <property type="protein sequence ID" value="QBI22078.1"/>
    <property type="molecule type" value="Genomic_DNA"/>
</dbReference>
<dbReference type="AlphaFoldDB" id="A0A411YLJ4"/>
<dbReference type="SUPFAM" id="SSF53822">
    <property type="entry name" value="Periplasmic binding protein-like I"/>
    <property type="match status" value="1"/>
</dbReference>
<dbReference type="InterPro" id="IPR028082">
    <property type="entry name" value="Peripla_BP_I"/>
</dbReference>
<dbReference type="CDD" id="cd01392">
    <property type="entry name" value="HTH_LacI"/>
    <property type="match status" value="1"/>
</dbReference>
<evidence type="ECO:0000256" key="1">
    <source>
        <dbReference type="ARBA" id="ARBA00023015"/>
    </source>
</evidence>
<keyword evidence="1" id="KW-0805">Transcription regulation</keyword>
<name>A0A411YLJ4_9ACTN</name>
<dbReference type="Gene3D" id="1.10.260.40">
    <property type="entry name" value="lambda repressor-like DNA-binding domains"/>
    <property type="match status" value="1"/>
</dbReference>
<dbReference type="InterPro" id="IPR000843">
    <property type="entry name" value="HTH_LacI"/>
</dbReference>
<keyword evidence="2" id="KW-0238">DNA-binding</keyword>
<dbReference type="Proteomes" id="UP000291469">
    <property type="component" value="Chromosome"/>
</dbReference>
<accession>A0A411YLJ4</accession>
<dbReference type="SMART" id="SM00354">
    <property type="entry name" value="HTH_LACI"/>
    <property type="match status" value="1"/>
</dbReference>
<dbReference type="GO" id="GO:0000976">
    <property type="term" value="F:transcription cis-regulatory region binding"/>
    <property type="evidence" value="ECO:0007669"/>
    <property type="project" value="TreeGrafter"/>
</dbReference>
<sequence>MTASISDVATQAGVSVATVSRALRGLPNVAPSTRDRVLDAARDLDYVADPNASRLAAGRTRSVGMVVPLFTQWFFSQCVAGAEGVLAAGGYETLLYNIGSHESRRRFLTELPFRKRVDGIVLVDLPVSEAEMATLCEAGVPIVTIGLRTEQAPSITIDNYGAACTATRHLVNLGHERIGMISNLPDDPRHFHAPVDRRRGYQDVLAEHDLELRPELDVPGNFSLEGGAEAMAQLVAVDRPPTAVFAQSDEMAIGALKTIHDAGLRVPEDISILGFDDHDMAEFVGLTTIAQPVVQHGELAAELLLERADRPDAEPTHVEAPTKLIVRDTTAPRHPARRDGPHRPRRARPLAGPPRGLP</sequence>
<dbReference type="CDD" id="cd06267">
    <property type="entry name" value="PBP1_LacI_sugar_binding-like"/>
    <property type="match status" value="1"/>
</dbReference>
<dbReference type="PROSITE" id="PS00356">
    <property type="entry name" value="HTH_LACI_1"/>
    <property type="match status" value="1"/>
</dbReference>
<dbReference type="Pfam" id="PF00356">
    <property type="entry name" value="LacI"/>
    <property type="match status" value="1"/>
</dbReference>
<dbReference type="Gene3D" id="3.40.50.2300">
    <property type="match status" value="2"/>
</dbReference>
<dbReference type="PANTHER" id="PTHR30146:SF109">
    <property type="entry name" value="HTH-TYPE TRANSCRIPTIONAL REGULATOR GALS"/>
    <property type="match status" value="1"/>
</dbReference>
<dbReference type="Pfam" id="PF13377">
    <property type="entry name" value="Peripla_BP_3"/>
    <property type="match status" value="1"/>
</dbReference>
<dbReference type="OrthoDB" id="3510266at2"/>
<dbReference type="PROSITE" id="PS50932">
    <property type="entry name" value="HTH_LACI_2"/>
    <property type="match status" value="1"/>
</dbReference>
<dbReference type="InterPro" id="IPR046335">
    <property type="entry name" value="LacI/GalR-like_sensor"/>
</dbReference>
<evidence type="ECO:0000256" key="4">
    <source>
        <dbReference type="SAM" id="MobiDB-lite"/>
    </source>
</evidence>
<dbReference type="PANTHER" id="PTHR30146">
    <property type="entry name" value="LACI-RELATED TRANSCRIPTIONAL REPRESSOR"/>
    <property type="match status" value="1"/>
</dbReference>
<dbReference type="KEGG" id="erz:ER308_16565"/>
<dbReference type="InterPro" id="IPR010982">
    <property type="entry name" value="Lambda_DNA-bd_dom_sf"/>
</dbReference>
<proteinExistence type="predicted"/>
<feature type="compositionally biased region" description="Basic and acidic residues" evidence="4">
    <location>
        <begin position="308"/>
        <end position="317"/>
    </location>
</feature>
<dbReference type="SUPFAM" id="SSF47413">
    <property type="entry name" value="lambda repressor-like DNA-binding domains"/>
    <property type="match status" value="1"/>
</dbReference>
<keyword evidence="3" id="KW-0804">Transcription</keyword>
<evidence type="ECO:0000259" key="5">
    <source>
        <dbReference type="PROSITE" id="PS50932"/>
    </source>
</evidence>